<dbReference type="GO" id="GO:0008233">
    <property type="term" value="F:peptidase activity"/>
    <property type="evidence" value="ECO:0007669"/>
    <property type="project" value="UniProtKB-KW"/>
</dbReference>
<proteinExistence type="predicted"/>
<feature type="domain" description="Integrase catalytic" evidence="5">
    <location>
        <begin position="538"/>
        <end position="704"/>
    </location>
</feature>
<sequence length="1083" mass="122817">MTTEGTHTLIPKLTKDNYDSWCIRLKAFLGSQECLDIVQTGYVEPESKEAEDALQEAHKQALKVNRKKDNKAKTIIYQGLDEDTFKIIASAETSHDIWEALQQKYKGADRIKKIRLQSLRGEFELLQMKSSESISDYHTRIMVIVNQMRRNGEALIDARITEKILRSLDPKFDHVVVAIEESKEVDKLTVDELMSSLQAHEQKIVKRNGDKAIEHALQAKLSLKDRYEQGETSSSGYTTQAGSQQSKGGFQRFQGRGSWNTSFRGRGGRNTTRGGRGQQAFTPRGRGGGYNNRDKRNIKCYSCNQFGHYSTECRWKAPLEIREQANYAEKDDREASAFLVQQELGEKQDIWYLDTGASNHMFGYRELFSDLDETKQGLVTFGDTTKVPFKGKGSIPIKLKNGDSSYIANVYYVPAIKQNLISLGQLLERGYTFYSENCHLAIRDNNWRLMAYVKMSKNRMFPLNIQYDAARCLSAITNSEEWLWHLRLGHLNFTSLKMLSSKKMVKGLPHIDHPDEVCESCVLNKHHRSSFAKEVNWRAKRPLELVHTDVCGPITPMSTGQNRYFLTFTDDFSRKTWIYFLKRKSEVFNCFKDFKAIMEKQTGYTIRTVRSDQGGEYTANDFEAFCTQQGIRHQTTPAYTPQLNGVAERKNRTILDMARSLLKAKKLPKQYWAEVVSCAVYLLNRCPTRSLQGVTPEEAWSGHKPSVTHLRVFGCVAYAKIPDARRRKLDDKSEKCIFVGYGEREMGYRLYNPITKKVIISRDVIFEEDTSWQWNGDDQEAIKWINLDLILEGEEVPTVLVEEPIVPAEELIVPAAEPQSPVFIPAAEPQSPVHRFPVFNRRNTPGASSSTPPSASSSEGPRRIQNLEELYDTTQVMEDTTLFCFHADKDPPEKKKAIGVKKVYKTKAKLVNKRYKQREGIEGRSIHAWHDIPRLSLKGRFVESKLNLEGQGRQPPPSQPPAATNRPATSRSRQPPAATACVLSPLSVSKPPPVVSPTNKVCRSAGCVADAVLMRTNWQGARLSWRSVPGEKNKHGQGAVDTSLGFAKERGMSGLSLAKKRRLPERWNGDQRESEKKGAELAG</sequence>
<keyword evidence="2" id="KW-0862">Zinc</keyword>
<protein>
    <submittedName>
        <fullName evidence="6">Uncharacterized protein</fullName>
    </submittedName>
</protein>
<evidence type="ECO:0000256" key="2">
    <source>
        <dbReference type="PROSITE-ProRule" id="PRU00047"/>
    </source>
</evidence>
<dbReference type="Gene3D" id="3.30.420.10">
    <property type="entry name" value="Ribonuclease H-like superfamily/Ribonuclease H"/>
    <property type="match status" value="1"/>
</dbReference>
<dbReference type="Pfam" id="PF14223">
    <property type="entry name" value="Retrotran_gag_2"/>
    <property type="match status" value="1"/>
</dbReference>
<comment type="caution">
    <text evidence="6">The sequence shown here is derived from an EMBL/GenBank/DDBJ whole genome shotgun (WGS) entry which is preliminary data.</text>
</comment>
<evidence type="ECO:0000313" key="7">
    <source>
        <dbReference type="Proteomes" id="UP001164929"/>
    </source>
</evidence>
<dbReference type="SUPFAM" id="SSF53098">
    <property type="entry name" value="Ribonuclease H-like"/>
    <property type="match status" value="1"/>
</dbReference>
<dbReference type="Pfam" id="PF25597">
    <property type="entry name" value="SH3_retrovirus"/>
    <property type="match status" value="1"/>
</dbReference>
<feature type="compositionally biased region" description="Polar residues" evidence="3">
    <location>
        <begin position="230"/>
        <end position="248"/>
    </location>
</feature>
<dbReference type="PANTHER" id="PTHR42648">
    <property type="entry name" value="TRANSPOSASE, PUTATIVE-RELATED"/>
    <property type="match status" value="1"/>
</dbReference>
<feature type="compositionally biased region" description="Basic and acidic residues" evidence="3">
    <location>
        <begin position="1064"/>
        <end position="1083"/>
    </location>
</feature>
<dbReference type="InterPro" id="IPR001878">
    <property type="entry name" value="Znf_CCHC"/>
</dbReference>
<feature type="region of interest" description="Disordered" evidence="3">
    <location>
        <begin position="836"/>
        <end position="862"/>
    </location>
</feature>
<dbReference type="InterPro" id="IPR001584">
    <property type="entry name" value="Integrase_cat-core"/>
</dbReference>
<feature type="compositionally biased region" description="Low complexity" evidence="3">
    <location>
        <begin position="844"/>
        <end position="859"/>
    </location>
</feature>
<evidence type="ECO:0000256" key="1">
    <source>
        <dbReference type="ARBA" id="ARBA00022670"/>
    </source>
</evidence>
<dbReference type="EMBL" id="JAQIZT010000001">
    <property type="protein sequence ID" value="KAJ7009576.1"/>
    <property type="molecule type" value="Genomic_DNA"/>
</dbReference>
<dbReference type="SUPFAM" id="SSF57756">
    <property type="entry name" value="Retrovirus zinc finger-like domains"/>
    <property type="match status" value="1"/>
</dbReference>
<dbReference type="InterPro" id="IPR039537">
    <property type="entry name" value="Retrotran_Ty1/copia-like"/>
</dbReference>
<dbReference type="AlphaFoldDB" id="A0AAD6WF62"/>
<dbReference type="InterPro" id="IPR054722">
    <property type="entry name" value="PolX-like_BBD"/>
</dbReference>
<feature type="domain" description="CCHC-type" evidence="4">
    <location>
        <begin position="299"/>
        <end position="314"/>
    </location>
</feature>
<dbReference type="PROSITE" id="PS50158">
    <property type="entry name" value="ZF_CCHC"/>
    <property type="match status" value="1"/>
</dbReference>
<dbReference type="Pfam" id="PF22936">
    <property type="entry name" value="Pol_BBD"/>
    <property type="match status" value="1"/>
</dbReference>
<dbReference type="GO" id="GO:0015074">
    <property type="term" value="P:DNA integration"/>
    <property type="evidence" value="ECO:0007669"/>
    <property type="project" value="InterPro"/>
</dbReference>
<dbReference type="Pfam" id="PF13976">
    <property type="entry name" value="gag_pre-integrs"/>
    <property type="match status" value="1"/>
</dbReference>
<reference evidence="6 7" key="1">
    <citation type="journal article" date="2023" name="Mol. Ecol. Resour.">
        <title>Chromosome-level genome assembly of a triploid poplar Populus alba 'Berolinensis'.</title>
        <authorList>
            <person name="Chen S."/>
            <person name="Yu Y."/>
            <person name="Wang X."/>
            <person name="Wang S."/>
            <person name="Zhang T."/>
            <person name="Zhou Y."/>
            <person name="He R."/>
            <person name="Meng N."/>
            <person name="Wang Y."/>
            <person name="Liu W."/>
            <person name="Liu Z."/>
            <person name="Liu J."/>
            <person name="Guo Q."/>
            <person name="Huang H."/>
            <person name="Sederoff R.R."/>
            <person name="Wang G."/>
            <person name="Qu G."/>
            <person name="Chen S."/>
        </authorList>
    </citation>
    <scope>NUCLEOTIDE SEQUENCE [LARGE SCALE GENOMIC DNA]</scope>
    <source>
        <strain evidence="6">SC-2020</strain>
    </source>
</reference>
<organism evidence="6 7">
    <name type="scientific">Populus alba x Populus x berolinensis</name>
    <dbReference type="NCBI Taxonomy" id="444605"/>
    <lineage>
        <taxon>Eukaryota</taxon>
        <taxon>Viridiplantae</taxon>
        <taxon>Streptophyta</taxon>
        <taxon>Embryophyta</taxon>
        <taxon>Tracheophyta</taxon>
        <taxon>Spermatophyta</taxon>
        <taxon>Magnoliopsida</taxon>
        <taxon>eudicotyledons</taxon>
        <taxon>Gunneridae</taxon>
        <taxon>Pentapetalae</taxon>
        <taxon>rosids</taxon>
        <taxon>fabids</taxon>
        <taxon>Malpighiales</taxon>
        <taxon>Salicaceae</taxon>
        <taxon>Saliceae</taxon>
        <taxon>Populus</taxon>
    </lineage>
</organism>
<dbReference type="Pfam" id="PF00665">
    <property type="entry name" value="rve"/>
    <property type="match status" value="1"/>
</dbReference>
<dbReference type="GO" id="GO:0008270">
    <property type="term" value="F:zinc ion binding"/>
    <property type="evidence" value="ECO:0007669"/>
    <property type="project" value="UniProtKB-KW"/>
</dbReference>
<gene>
    <name evidence="6" type="ORF">NC653_000310</name>
</gene>
<dbReference type="PROSITE" id="PS50994">
    <property type="entry name" value="INTEGRASE"/>
    <property type="match status" value="1"/>
</dbReference>
<feature type="region of interest" description="Disordered" evidence="3">
    <location>
        <begin position="1028"/>
        <end position="1083"/>
    </location>
</feature>
<dbReference type="PANTHER" id="PTHR42648:SF18">
    <property type="entry name" value="RETROTRANSPOSON, UNCLASSIFIED-LIKE PROTEIN"/>
    <property type="match status" value="1"/>
</dbReference>
<keyword evidence="1" id="KW-0378">Hydrolase</keyword>
<evidence type="ECO:0000259" key="4">
    <source>
        <dbReference type="PROSITE" id="PS50158"/>
    </source>
</evidence>
<evidence type="ECO:0000256" key="3">
    <source>
        <dbReference type="SAM" id="MobiDB-lite"/>
    </source>
</evidence>
<dbReference type="GO" id="GO:0006508">
    <property type="term" value="P:proteolysis"/>
    <property type="evidence" value="ECO:0007669"/>
    <property type="project" value="UniProtKB-KW"/>
</dbReference>
<feature type="region of interest" description="Disordered" evidence="3">
    <location>
        <begin position="948"/>
        <end position="978"/>
    </location>
</feature>
<dbReference type="GO" id="GO:0003676">
    <property type="term" value="F:nucleic acid binding"/>
    <property type="evidence" value="ECO:0007669"/>
    <property type="project" value="InterPro"/>
</dbReference>
<feature type="region of interest" description="Disordered" evidence="3">
    <location>
        <begin position="224"/>
        <end position="290"/>
    </location>
</feature>
<keyword evidence="7" id="KW-1185">Reference proteome</keyword>
<keyword evidence="2" id="KW-0863">Zinc-finger</keyword>
<accession>A0AAD6WF62</accession>
<dbReference type="InterPro" id="IPR025724">
    <property type="entry name" value="GAG-pre-integrase_dom"/>
</dbReference>
<dbReference type="InterPro" id="IPR036397">
    <property type="entry name" value="RNaseH_sf"/>
</dbReference>
<keyword evidence="1" id="KW-0645">Protease</keyword>
<name>A0AAD6WF62_9ROSI</name>
<dbReference type="Proteomes" id="UP001164929">
    <property type="component" value="Chromosome 1"/>
</dbReference>
<evidence type="ECO:0000259" key="5">
    <source>
        <dbReference type="PROSITE" id="PS50994"/>
    </source>
</evidence>
<dbReference type="InterPro" id="IPR057670">
    <property type="entry name" value="SH3_retrovirus"/>
</dbReference>
<dbReference type="InterPro" id="IPR012337">
    <property type="entry name" value="RNaseH-like_sf"/>
</dbReference>
<keyword evidence="2" id="KW-0479">Metal-binding</keyword>
<evidence type="ECO:0000313" key="6">
    <source>
        <dbReference type="EMBL" id="KAJ7009576.1"/>
    </source>
</evidence>
<dbReference type="InterPro" id="IPR036875">
    <property type="entry name" value="Znf_CCHC_sf"/>
</dbReference>